<accession>A0AAU9WTB9</accession>
<dbReference type="SUPFAM" id="SSF56349">
    <property type="entry name" value="DNA breaking-rejoining enzymes"/>
    <property type="match status" value="1"/>
</dbReference>
<keyword evidence="3" id="KW-1185">Reference proteome</keyword>
<evidence type="ECO:0000313" key="3">
    <source>
        <dbReference type="Proteomes" id="UP001159428"/>
    </source>
</evidence>
<dbReference type="PANTHER" id="PTHR34605:SF4">
    <property type="entry name" value="DNA ADENINE METHYLTRANSFERASE"/>
    <property type="match status" value="1"/>
</dbReference>
<dbReference type="AlphaFoldDB" id="A0AAU9WTB9"/>
<protein>
    <recommendedName>
        <fullName evidence="4">Tyr recombinase domain-containing protein</fullName>
    </recommendedName>
</protein>
<comment type="caution">
    <text evidence="2">The sequence shown here is derived from an EMBL/GenBank/DDBJ whole genome shotgun (WGS) entry which is preliminary data.</text>
</comment>
<dbReference type="PANTHER" id="PTHR34605">
    <property type="entry name" value="PHAGE_INTEGRASE DOMAIN-CONTAINING PROTEIN"/>
    <property type="match status" value="1"/>
</dbReference>
<dbReference type="EMBL" id="CALNXJ010000021">
    <property type="protein sequence ID" value="CAH3125518.1"/>
    <property type="molecule type" value="Genomic_DNA"/>
</dbReference>
<dbReference type="GO" id="GO:0003677">
    <property type="term" value="F:DNA binding"/>
    <property type="evidence" value="ECO:0007669"/>
    <property type="project" value="InterPro"/>
</dbReference>
<dbReference type="InterPro" id="IPR052925">
    <property type="entry name" value="Phage_Integrase-like_Recomb"/>
</dbReference>
<reference evidence="2 3" key="1">
    <citation type="submission" date="2022-05" db="EMBL/GenBank/DDBJ databases">
        <authorList>
            <consortium name="Genoscope - CEA"/>
            <person name="William W."/>
        </authorList>
    </citation>
    <scope>NUCLEOTIDE SEQUENCE [LARGE SCALE GENOMIC DNA]</scope>
</reference>
<dbReference type="GO" id="GO:0015074">
    <property type="term" value="P:DNA integration"/>
    <property type="evidence" value="ECO:0007669"/>
    <property type="project" value="InterPro"/>
</dbReference>
<sequence>NPLDNSICHNLLEAARRDKPVSVKKAPISAEIIKSIIDKFAGPSASLKDVRVACICSLGYAGFFRYDELCNIAPEHLGFFPDHLRVFVPRAKNDIYLKLSYTRCREIFKECLKTIGVDHNLYGLHSLRSGGATSAVSCNPNLSERILKLHGRWKSDTAKDMYILEDVSKRLQVTSQLGL</sequence>
<dbReference type="Proteomes" id="UP001159428">
    <property type="component" value="Unassembled WGS sequence"/>
</dbReference>
<evidence type="ECO:0000256" key="1">
    <source>
        <dbReference type="ARBA" id="ARBA00023172"/>
    </source>
</evidence>
<gene>
    <name evidence="2" type="ORF">PMEA_00012141</name>
</gene>
<keyword evidence="1" id="KW-0233">DNA recombination</keyword>
<dbReference type="GO" id="GO:0006310">
    <property type="term" value="P:DNA recombination"/>
    <property type="evidence" value="ECO:0007669"/>
    <property type="project" value="UniProtKB-KW"/>
</dbReference>
<evidence type="ECO:0000313" key="2">
    <source>
        <dbReference type="EMBL" id="CAH3125518.1"/>
    </source>
</evidence>
<feature type="non-terminal residue" evidence="2">
    <location>
        <position position="1"/>
    </location>
</feature>
<dbReference type="Gene3D" id="1.10.443.10">
    <property type="entry name" value="Intergrase catalytic core"/>
    <property type="match status" value="2"/>
</dbReference>
<proteinExistence type="predicted"/>
<name>A0AAU9WTB9_9CNID</name>
<dbReference type="InterPro" id="IPR011010">
    <property type="entry name" value="DNA_brk_join_enz"/>
</dbReference>
<dbReference type="InterPro" id="IPR013762">
    <property type="entry name" value="Integrase-like_cat_sf"/>
</dbReference>
<organism evidence="2 3">
    <name type="scientific">Pocillopora meandrina</name>
    <dbReference type="NCBI Taxonomy" id="46732"/>
    <lineage>
        <taxon>Eukaryota</taxon>
        <taxon>Metazoa</taxon>
        <taxon>Cnidaria</taxon>
        <taxon>Anthozoa</taxon>
        <taxon>Hexacorallia</taxon>
        <taxon>Scleractinia</taxon>
        <taxon>Astrocoeniina</taxon>
        <taxon>Pocilloporidae</taxon>
        <taxon>Pocillopora</taxon>
    </lineage>
</organism>
<evidence type="ECO:0008006" key="4">
    <source>
        <dbReference type="Google" id="ProtNLM"/>
    </source>
</evidence>